<dbReference type="GO" id="GO:0000150">
    <property type="term" value="F:DNA strand exchange activity"/>
    <property type="evidence" value="ECO:0007669"/>
    <property type="project" value="InterPro"/>
</dbReference>
<dbReference type="SUPFAM" id="SSF53041">
    <property type="entry name" value="Resolvase-like"/>
    <property type="match status" value="1"/>
</dbReference>
<evidence type="ECO:0000256" key="2">
    <source>
        <dbReference type="ARBA" id="ARBA00023172"/>
    </source>
</evidence>
<keyword evidence="5" id="KW-1185">Reference proteome</keyword>
<gene>
    <name evidence="4" type="ORF">FYJ85_01150</name>
</gene>
<dbReference type="AlphaFoldDB" id="A0A844FY42"/>
<dbReference type="PANTHER" id="PTHR30461">
    <property type="entry name" value="DNA-INVERTASE FROM LAMBDOID PROPHAGE"/>
    <property type="match status" value="1"/>
</dbReference>
<protein>
    <submittedName>
        <fullName evidence="4">Recombinase family protein</fullName>
    </submittedName>
</protein>
<dbReference type="CDD" id="cd03768">
    <property type="entry name" value="SR_ResInv"/>
    <property type="match status" value="1"/>
</dbReference>
<dbReference type="InterPro" id="IPR050639">
    <property type="entry name" value="SSR_resolvase"/>
</dbReference>
<evidence type="ECO:0000313" key="4">
    <source>
        <dbReference type="EMBL" id="MST95654.1"/>
    </source>
</evidence>
<dbReference type="Proteomes" id="UP000435649">
    <property type="component" value="Unassembled WGS sequence"/>
</dbReference>
<evidence type="ECO:0000256" key="1">
    <source>
        <dbReference type="ARBA" id="ARBA00023125"/>
    </source>
</evidence>
<organism evidence="4 5">
    <name type="scientific">Victivallis lenta</name>
    <dbReference type="NCBI Taxonomy" id="2606640"/>
    <lineage>
        <taxon>Bacteria</taxon>
        <taxon>Pseudomonadati</taxon>
        <taxon>Lentisphaerota</taxon>
        <taxon>Lentisphaeria</taxon>
        <taxon>Victivallales</taxon>
        <taxon>Victivallaceae</taxon>
        <taxon>Victivallis</taxon>
    </lineage>
</organism>
<dbReference type="InterPro" id="IPR036162">
    <property type="entry name" value="Resolvase-like_N_sf"/>
</dbReference>
<dbReference type="Pfam" id="PF00239">
    <property type="entry name" value="Resolvase"/>
    <property type="match status" value="1"/>
</dbReference>
<keyword evidence="1" id="KW-0238">DNA-binding</keyword>
<sequence length="231" mass="26653">MGVYRKGYRKIRENHAQKNAENCCQKNGRLFDSSKMEIKKMRCVIYTRVSTEDQTVENQISQLKEYAEHQNWNIIDIVSDVASGGKSANERSGLKKVLAMARQRKYDVLLFWSLDRFSREGSRKTLEYLTKLDDFQVKWHSYTEEYISSLGIFADAIISLMACLAKQERIRISERTKAGLERVRSRGKKLGRPQTADVAAIRELRQQGFSLAQIALRCNISRARVHQILSA</sequence>
<feature type="domain" description="Resolvase/invertase-type recombinase catalytic" evidence="3">
    <location>
        <begin position="42"/>
        <end position="187"/>
    </location>
</feature>
<reference evidence="4 5" key="1">
    <citation type="submission" date="2019-08" db="EMBL/GenBank/DDBJ databases">
        <title>In-depth cultivation of the pig gut microbiome towards novel bacterial diversity and tailored functional studies.</title>
        <authorList>
            <person name="Wylensek D."/>
            <person name="Hitch T.C.A."/>
            <person name="Clavel T."/>
        </authorList>
    </citation>
    <scope>NUCLEOTIDE SEQUENCE [LARGE SCALE GENOMIC DNA]</scope>
    <source>
        <strain evidence="4 5">BBE-744-WT-12</strain>
    </source>
</reference>
<name>A0A844FY42_9BACT</name>
<dbReference type="PROSITE" id="PS51736">
    <property type="entry name" value="RECOMBINASES_3"/>
    <property type="match status" value="1"/>
</dbReference>
<dbReference type="Gene3D" id="3.40.50.1390">
    <property type="entry name" value="Resolvase, N-terminal catalytic domain"/>
    <property type="match status" value="1"/>
</dbReference>
<dbReference type="InterPro" id="IPR006119">
    <property type="entry name" value="Resolv_N"/>
</dbReference>
<dbReference type="Gene3D" id="1.10.10.60">
    <property type="entry name" value="Homeodomain-like"/>
    <property type="match status" value="1"/>
</dbReference>
<accession>A0A844FY42</accession>
<keyword evidence="2" id="KW-0233">DNA recombination</keyword>
<comment type="caution">
    <text evidence="4">The sequence shown here is derived from an EMBL/GenBank/DDBJ whole genome shotgun (WGS) entry which is preliminary data.</text>
</comment>
<evidence type="ECO:0000259" key="3">
    <source>
        <dbReference type="PROSITE" id="PS51736"/>
    </source>
</evidence>
<dbReference type="PANTHER" id="PTHR30461:SF2">
    <property type="entry name" value="SERINE RECOMBINASE PINE-RELATED"/>
    <property type="match status" value="1"/>
</dbReference>
<dbReference type="SMART" id="SM00857">
    <property type="entry name" value="Resolvase"/>
    <property type="match status" value="1"/>
</dbReference>
<dbReference type="GO" id="GO:0003677">
    <property type="term" value="F:DNA binding"/>
    <property type="evidence" value="ECO:0007669"/>
    <property type="project" value="UniProtKB-KW"/>
</dbReference>
<dbReference type="EMBL" id="VUNS01000001">
    <property type="protein sequence ID" value="MST95654.1"/>
    <property type="molecule type" value="Genomic_DNA"/>
</dbReference>
<proteinExistence type="predicted"/>
<evidence type="ECO:0000313" key="5">
    <source>
        <dbReference type="Proteomes" id="UP000435649"/>
    </source>
</evidence>